<feature type="compositionally biased region" description="Pro residues" evidence="1">
    <location>
        <begin position="26"/>
        <end position="39"/>
    </location>
</feature>
<evidence type="ECO:0000313" key="3">
    <source>
        <dbReference type="Proteomes" id="UP000605846"/>
    </source>
</evidence>
<organism evidence="2 3">
    <name type="scientific">Apophysomyces ossiformis</name>
    <dbReference type="NCBI Taxonomy" id="679940"/>
    <lineage>
        <taxon>Eukaryota</taxon>
        <taxon>Fungi</taxon>
        <taxon>Fungi incertae sedis</taxon>
        <taxon>Mucoromycota</taxon>
        <taxon>Mucoromycotina</taxon>
        <taxon>Mucoromycetes</taxon>
        <taxon>Mucorales</taxon>
        <taxon>Mucorineae</taxon>
        <taxon>Mucoraceae</taxon>
        <taxon>Apophysomyces</taxon>
    </lineage>
</organism>
<keyword evidence="3" id="KW-1185">Reference proteome</keyword>
<protein>
    <submittedName>
        <fullName evidence="2">Uncharacterized protein</fullName>
    </submittedName>
</protein>
<feature type="region of interest" description="Disordered" evidence="1">
    <location>
        <begin position="1"/>
        <end position="67"/>
    </location>
</feature>
<evidence type="ECO:0000256" key="1">
    <source>
        <dbReference type="SAM" id="MobiDB-lite"/>
    </source>
</evidence>
<comment type="caution">
    <text evidence="2">The sequence shown here is derived from an EMBL/GenBank/DDBJ whole genome shotgun (WGS) entry which is preliminary data.</text>
</comment>
<dbReference type="AlphaFoldDB" id="A0A8H7BP09"/>
<reference evidence="2" key="1">
    <citation type="submission" date="2020-01" db="EMBL/GenBank/DDBJ databases">
        <title>Genome Sequencing of Three Apophysomyces-Like Fungal Strains Confirms a Novel Fungal Genus in the Mucoromycota with divergent Burkholderia-like Endosymbiotic Bacteria.</title>
        <authorList>
            <person name="Stajich J.E."/>
            <person name="Macias A.M."/>
            <person name="Carter-House D."/>
            <person name="Lovett B."/>
            <person name="Kasson L.R."/>
            <person name="Berry K."/>
            <person name="Grigoriev I."/>
            <person name="Chang Y."/>
            <person name="Spatafora J."/>
            <person name="Kasson M.T."/>
        </authorList>
    </citation>
    <scope>NUCLEOTIDE SEQUENCE</scope>
    <source>
        <strain evidence="2">NRRL A-21654</strain>
    </source>
</reference>
<proteinExistence type="predicted"/>
<gene>
    <name evidence="2" type="ORF">EC973_007549</name>
</gene>
<dbReference type="Proteomes" id="UP000605846">
    <property type="component" value="Unassembled WGS sequence"/>
</dbReference>
<evidence type="ECO:0000313" key="2">
    <source>
        <dbReference type="EMBL" id="KAF7727385.1"/>
    </source>
</evidence>
<name>A0A8H7BP09_9FUNG</name>
<dbReference type="OrthoDB" id="5569779at2759"/>
<dbReference type="EMBL" id="JABAYA010000057">
    <property type="protein sequence ID" value="KAF7727385.1"/>
    <property type="molecule type" value="Genomic_DNA"/>
</dbReference>
<accession>A0A8H7BP09</accession>
<feature type="compositionally biased region" description="Basic and acidic residues" evidence="1">
    <location>
        <begin position="1"/>
        <end position="19"/>
    </location>
</feature>
<sequence length="281" mass="32088">MAAESKDNDKAQNKPMKPDDDQETSPLPPPHPVTPPPQNPHNQDSSELLSPWWSAEPPPDRPPEKKDSQVLLNISRSADVDNVVNGEKTGEKTTLWKEKCFVLTTRKPNSKLKGDAIKDHFQSECRMVCFLRESEKLREARKEKLNLTNSWNPFYGTWLVVATTRARCLEHMGETIITKKNRQAGRIKLDTLLIRIVPDYYTIELGERLGRSGEDAQILMSFELAKELARKTFAPVQELSNRFWESAKRGDAFHLVVNSTKRFLDNAVGHDKKSDNNDKKK</sequence>
<feature type="compositionally biased region" description="Basic and acidic residues" evidence="1">
    <location>
        <begin position="58"/>
        <end position="67"/>
    </location>
</feature>